<sequence>MPGTRSAVAGNGPAGRRERTRRAPGRGPPGAARLARFAPGRECGQVEIDVHHALYRADQAGRDGYE</sequence>
<name>A0ABP8GGL9_9ACTN</name>
<accession>A0ABP8GGL9</accession>
<evidence type="ECO:0000313" key="2">
    <source>
        <dbReference type="EMBL" id="GAA4323962.1"/>
    </source>
</evidence>
<evidence type="ECO:0000256" key="1">
    <source>
        <dbReference type="SAM" id="MobiDB-lite"/>
    </source>
</evidence>
<feature type="region of interest" description="Disordered" evidence="1">
    <location>
        <begin position="1"/>
        <end position="35"/>
    </location>
</feature>
<gene>
    <name evidence="2" type="ORF">GCM10023086_50140</name>
</gene>
<dbReference type="EMBL" id="BAABET010000007">
    <property type="protein sequence ID" value="GAA4323962.1"/>
    <property type="molecule type" value="Genomic_DNA"/>
</dbReference>
<reference evidence="3" key="1">
    <citation type="journal article" date="2019" name="Int. J. Syst. Evol. Microbiol.">
        <title>The Global Catalogue of Microorganisms (GCM) 10K type strain sequencing project: providing services to taxonomists for standard genome sequencing and annotation.</title>
        <authorList>
            <consortium name="The Broad Institute Genomics Platform"/>
            <consortium name="The Broad Institute Genome Sequencing Center for Infectious Disease"/>
            <person name="Wu L."/>
            <person name="Ma J."/>
        </authorList>
    </citation>
    <scope>NUCLEOTIDE SEQUENCE [LARGE SCALE GENOMIC DNA]</scope>
    <source>
        <strain evidence="3">JCM 31290</strain>
    </source>
</reference>
<keyword evidence="3" id="KW-1185">Reference proteome</keyword>
<organism evidence="2 3">
    <name type="scientific">Streptomyces venetus</name>
    <dbReference type="NCBI Taxonomy" id="1701086"/>
    <lineage>
        <taxon>Bacteria</taxon>
        <taxon>Bacillati</taxon>
        <taxon>Actinomycetota</taxon>
        <taxon>Actinomycetes</taxon>
        <taxon>Kitasatosporales</taxon>
        <taxon>Streptomycetaceae</taxon>
        <taxon>Streptomyces</taxon>
    </lineage>
</organism>
<proteinExistence type="predicted"/>
<protein>
    <recommendedName>
        <fullName evidence="4">GntR family transcriptional regulator</fullName>
    </recommendedName>
</protein>
<comment type="caution">
    <text evidence="2">The sequence shown here is derived from an EMBL/GenBank/DDBJ whole genome shotgun (WGS) entry which is preliminary data.</text>
</comment>
<evidence type="ECO:0000313" key="3">
    <source>
        <dbReference type="Proteomes" id="UP001501115"/>
    </source>
</evidence>
<dbReference type="Proteomes" id="UP001501115">
    <property type="component" value="Unassembled WGS sequence"/>
</dbReference>
<evidence type="ECO:0008006" key="4">
    <source>
        <dbReference type="Google" id="ProtNLM"/>
    </source>
</evidence>